<dbReference type="EMBL" id="GU018019">
    <property type="protein sequence ID" value="ACY24352.1"/>
    <property type="molecule type" value="mRNA"/>
</dbReference>
<sequence>MLGDSRGPPVYKGKPVGVTSFLREGCALGNPDFLTRVSLYVEWIKKIPKEYN</sequence>
<reference evidence="2" key="1">
    <citation type="journal article" date="2009" name="Insect Mol. Biol.">
        <title>Analysis of Rickettsia typhi-infected and uninfected cat flea (Ctenocephalides felis) midgut cDNA libraries: deciphering molecular pathways involved in host response to R. typhi infection.</title>
        <authorList>
            <person name="Dreher-Lesnick S.M."/>
            <person name="Ceraul S.M."/>
            <person name="Lesnick S.C."/>
            <person name="Gillespie J.J."/>
            <person name="Anderson J.M."/>
            <person name="Jochim R.C."/>
            <person name="Valenzuela J.G."/>
            <person name="Azad A.F."/>
        </authorList>
    </citation>
    <scope>NUCLEOTIDE SEQUENCE</scope>
    <source>
        <strain evidence="2">CFGFIL2_D08</strain>
        <tissue evidence="2">Midgut</tissue>
    </source>
</reference>
<dbReference type="Gene3D" id="2.40.10.10">
    <property type="entry name" value="Trypsin-like serine proteases"/>
    <property type="match status" value="1"/>
</dbReference>
<feature type="non-terminal residue" evidence="2">
    <location>
        <position position="1"/>
    </location>
</feature>
<dbReference type="InterPro" id="IPR009003">
    <property type="entry name" value="Peptidase_S1_PA"/>
</dbReference>
<dbReference type="SUPFAM" id="SSF50494">
    <property type="entry name" value="Trypsin-like serine proteases"/>
    <property type="match status" value="1"/>
</dbReference>
<protein>
    <submittedName>
        <fullName evidence="2">Chymotrypsin</fullName>
    </submittedName>
</protein>
<dbReference type="GO" id="GO:0006508">
    <property type="term" value="P:proteolysis"/>
    <property type="evidence" value="ECO:0007669"/>
    <property type="project" value="InterPro"/>
</dbReference>
<proteinExistence type="evidence at transcript level"/>
<dbReference type="OrthoDB" id="60866at2759"/>
<dbReference type="Pfam" id="PF00089">
    <property type="entry name" value="Trypsin"/>
    <property type="match status" value="1"/>
</dbReference>
<accession>D0V554</accession>
<feature type="domain" description="Peptidase S1" evidence="1">
    <location>
        <begin position="3"/>
        <end position="44"/>
    </location>
</feature>
<dbReference type="InterPro" id="IPR001254">
    <property type="entry name" value="Trypsin_dom"/>
</dbReference>
<evidence type="ECO:0000259" key="1">
    <source>
        <dbReference type="Pfam" id="PF00089"/>
    </source>
</evidence>
<evidence type="ECO:0000313" key="2">
    <source>
        <dbReference type="EMBL" id="ACY24352.1"/>
    </source>
</evidence>
<dbReference type="GO" id="GO:0004252">
    <property type="term" value="F:serine-type endopeptidase activity"/>
    <property type="evidence" value="ECO:0007669"/>
    <property type="project" value="InterPro"/>
</dbReference>
<organism evidence="2">
    <name type="scientific">Ctenocephalides felis</name>
    <name type="common">Cat flea</name>
    <dbReference type="NCBI Taxonomy" id="7515"/>
    <lineage>
        <taxon>Eukaryota</taxon>
        <taxon>Metazoa</taxon>
        <taxon>Ecdysozoa</taxon>
        <taxon>Arthropoda</taxon>
        <taxon>Hexapoda</taxon>
        <taxon>Insecta</taxon>
        <taxon>Pterygota</taxon>
        <taxon>Neoptera</taxon>
        <taxon>Endopterygota</taxon>
        <taxon>Siphonaptera</taxon>
        <taxon>Pulicidae</taxon>
        <taxon>Archaeopsyllinae</taxon>
        <taxon>Ctenocephalides</taxon>
    </lineage>
</organism>
<dbReference type="InterPro" id="IPR043504">
    <property type="entry name" value="Peptidase_S1_PA_chymotrypsin"/>
</dbReference>
<name>D0V554_CTEFE</name>
<dbReference type="AlphaFoldDB" id="D0V554"/>